<accession>A0ABU9DPU7</accession>
<dbReference type="InterPro" id="IPR041394">
    <property type="entry name" value="HEPN_Cthe2314"/>
</dbReference>
<dbReference type="Proteomes" id="UP001469365">
    <property type="component" value="Unassembled WGS sequence"/>
</dbReference>
<protein>
    <submittedName>
        <fullName evidence="2">Cthe_2314 family HEPN domain-containing protein</fullName>
    </submittedName>
</protein>
<gene>
    <name evidence="2" type="ORF">WMW72_23600</name>
</gene>
<evidence type="ECO:0000313" key="3">
    <source>
        <dbReference type="Proteomes" id="UP001469365"/>
    </source>
</evidence>
<reference evidence="2 3" key="1">
    <citation type="submission" date="2024-04" db="EMBL/GenBank/DDBJ databases">
        <title>draft genome sequnece of Paenibacillus filicis.</title>
        <authorList>
            <person name="Kim D.-U."/>
        </authorList>
    </citation>
    <scope>NUCLEOTIDE SEQUENCE [LARGE SCALE GENOMIC DNA]</scope>
    <source>
        <strain evidence="2 3">KACC14197</strain>
    </source>
</reference>
<name>A0ABU9DPU7_9BACL</name>
<proteinExistence type="predicted"/>
<organism evidence="2 3">
    <name type="scientific">Paenibacillus filicis</name>
    <dbReference type="NCBI Taxonomy" id="669464"/>
    <lineage>
        <taxon>Bacteria</taxon>
        <taxon>Bacillati</taxon>
        <taxon>Bacillota</taxon>
        <taxon>Bacilli</taxon>
        <taxon>Bacillales</taxon>
        <taxon>Paenibacillaceae</taxon>
        <taxon>Paenibacillus</taxon>
    </lineage>
</organism>
<evidence type="ECO:0000259" key="1">
    <source>
        <dbReference type="Pfam" id="PF18730"/>
    </source>
</evidence>
<keyword evidence="3" id="KW-1185">Reference proteome</keyword>
<feature type="domain" description="Cthe-2314-like HEPN" evidence="1">
    <location>
        <begin position="182"/>
        <end position="308"/>
    </location>
</feature>
<sequence length="317" mass="37384">MLRLLKDLVEKNHLSAIEAIRIGNDHELSVHVEYEKDDDLKQLAESCFLNVKALYEVIHFFIERFQKECFIRIQPIDLARFRWSIPINSVKINKLIPTEMAGELYNRLENSFKSLSNLIFDITGLLPVAAPYLRKLDEKSKYILRHTDPIFRLHEATNSLRYACYLIGRAKETDQELHDVTVYFKNMDYTYFIESAIIRIYSVFDKLAVILHQYTGLGKISTFEQFIRHYSDQPGKNPELLSHALSIYETEEYKELHQLRQDNFHHIVKENYIHRVDSEWSHFNNMVNASKNIQMLYPLLAEMLDILKAKLLSKEGL</sequence>
<dbReference type="EMBL" id="JBBPCC010000017">
    <property type="protein sequence ID" value="MEK8130895.1"/>
    <property type="molecule type" value="Genomic_DNA"/>
</dbReference>
<comment type="caution">
    <text evidence="2">The sequence shown here is derived from an EMBL/GenBank/DDBJ whole genome shotgun (WGS) entry which is preliminary data.</text>
</comment>
<dbReference type="Pfam" id="PF18730">
    <property type="entry name" value="HEPN_Cthe2314"/>
    <property type="match status" value="1"/>
</dbReference>
<evidence type="ECO:0000313" key="2">
    <source>
        <dbReference type="EMBL" id="MEK8130895.1"/>
    </source>
</evidence>
<dbReference type="RefSeq" id="WP_341418037.1">
    <property type="nucleotide sequence ID" value="NZ_JBBPCC010000017.1"/>
</dbReference>